<feature type="transmembrane region" description="Helical" evidence="1">
    <location>
        <begin position="121"/>
        <end position="142"/>
    </location>
</feature>
<reference evidence="2 3" key="1">
    <citation type="submission" date="2024-04" db="EMBL/GenBank/DDBJ databases">
        <title>Human intestinal bacterial collection.</title>
        <authorList>
            <person name="Pauvert C."/>
            <person name="Hitch T.C.A."/>
            <person name="Clavel T."/>
        </authorList>
    </citation>
    <scope>NUCLEOTIDE SEQUENCE [LARGE SCALE GENOMIC DNA]</scope>
    <source>
        <strain evidence="2 3">CLA-AA-H141</strain>
    </source>
</reference>
<keyword evidence="1" id="KW-1133">Transmembrane helix</keyword>
<feature type="transmembrane region" description="Helical" evidence="1">
    <location>
        <begin position="95"/>
        <end position="114"/>
    </location>
</feature>
<feature type="transmembrane region" description="Helical" evidence="1">
    <location>
        <begin position="320"/>
        <end position="337"/>
    </location>
</feature>
<proteinExistence type="predicted"/>
<feature type="transmembrane region" description="Helical" evidence="1">
    <location>
        <begin position="210"/>
        <end position="240"/>
    </location>
</feature>
<feature type="transmembrane region" description="Helical" evidence="1">
    <location>
        <begin position="27"/>
        <end position="46"/>
    </location>
</feature>
<dbReference type="EMBL" id="JBBNFM010000005">
    <property type="protein sequence ID" value="MEQ2454081.1"/>
    <property type="molecule type" value="Genomic_DNA"/>
</dbReference>
<dbReference type="Proteomes" id="UP001482186">
    <property type="component" value="Unassembled WGS sequence"/>
</dbReference>
<dbReference type="PANTHER" id="PTHR38454">
    <property type="entry name" value="INTEGRAL MEMBRANE PROTEIN-RELATED"/>
    <property type="match status" value="1"/>
</dbReference>
<dbReference type="Pfam" id="PF09586">
    <property type="entry name" value="YfhO"/>
    <property type="match status" value="1"/>
</dbReference>
<feature type="transmembrane region" description="Helical" evidence="1">
    <location>
        <begin position="252"/>
        <end position="279"/>
    </location>
</feature>
<feature type="transmembrane region" description="Helical" evidence="1">
    <location>
        <begin position="162"/>
        <end position="180"/>
    </location>
</feature>
<name>A0ABV1EHK7_9FIRM</name>
<protein>
    <submittedName>
        <fullName evidence="2">YfhO family protein</fullName>
    </submittedName>
</protein>
<feature type="transmembrane region" description="Helical" evidence="1">
    <location>
        <begin position="185"/>
        <end position="204"/>
    </location>
</feature>
<keyword evidence="1" id="KW-0812">Transmembrane</keyword>
<feature type="transmembrane region" description="Helical" evidence="1">
    <location>
        <begin position="850"/>
        <end position="871"/>
    </location>
</feature>
<feature type="transmembrane region" description="Helical" evidence="1">
    <location>
        <begin position="463"/>
        <end position="483"/>
    </location>
</feature>
<feature type="transmembrane region" description="Helical" evidence="1">
    <location>
        <begin position="436"/>
        <end position="454"/>
    </location>
</feature>
<comment type="caution">
    <text evidence="2">The sequence shown here is derived from an EMBL/GenBank/DDBJ whole genome shotgun (WGS) entry which is preliminary data.</text>
</comment>
<dbReference type="InterPro" id="IPR018580">
    <property type="entry name" value="Uncharacterised_YfhO"/>
</dbReference>
<sequence length="879" mass="98741">MLRQMNVKDDYNDAQTTQKNRRYMHGMMYLLLFLFCLGFYIVNMIINGQYPFGSRSFLYQDAYDQYTGMLQIFLEWLHSGNKSTFLWDHGLGMDMLLNMFYYCMSPFNIIAVICGSGHVELAMVIMIVVKASLLAPSGLYFFRRTELKRYADEETGRGWQTAVEIVLSLSYALCGFVLVYEHNVIWLDGLILVPFLAIAVERMAAGKGKIAYTVLLAFGFIVNFYFAFYLCLFIVLYFLLQDWKTLREFGRGILRFLVWSVVAGLIAGAVLVPAFYAVLHLSGAGSMDDKLPWYQLGNIGNFINSFYPLNKVTTGNLFNHNNYCGTLIVLLVILVFFMKKIEWNRKLRYLTVLIFLALAMNQAGLNYVLHGFVVTHGMGNRFAFIWTFLLLSAAYVCLLNIRKIRMWQAGVAFGSCLVLFLLELFFNREETNPNSYVAVLLFIVAYFGLFVFALRKSIKWKTFYIWVVSLWIIELVLNGSYVLSAKGNNRSLTDDIKQTSRETAYAECDLEAGERKTALYSYDYLQLSNTNCYSSMANGSAIDSFASLGLSHYQNIEYTYRRTTPVTALMYNVRYIMTNELGAAGGYHMVAAPDGTYGYLYEADALAGMGFLLDEDILNWSGEKSAAENQNELVMLGMGQPELSDLFEKKTLTDDMISFTGLDAAKQGDGVYAYTAQADIATSMIVSYKAEQAEDLYVECSDTRLQGVDVYVNDQQVVSSVYPESAGMIHIGNVNAGDEVKLRFATAAVRNESGIKTVALYAINEETVQAFKEYVLKNIMEFDGYDGNCLNGHITADKAGILYLAVPYNEGFTAVVDGKKVAPVKIGTGLMGVPVEAGEHVITLTYHTPYLMAGICLSVIGILILAGYLIIRRKKSSDK</sequence>
<keyword evidence="3" id="KW-1185">Reference proteome</keyword>
<evidence type="ECO:0000313" key="3">
    <source>
        <dbReference type="Proteomes" id="UP001482186"/>
    </source>
</evidence>
<dbReference type="RefSeq" id="WP_349115996.1">
    <property type="nucleotide sequence ID" value="NZ_JBBNFM010000005.1"/>
</dbReference>
<accession>A0ABV1EHK7</accession>
<feature type="transmembrane region" description="Helical" evidence="1">
    <location>
        <begin position="349"/>
        <end position="369"/>
    </location>
</feature>
<dbReference type="PANTHER" id="PTHR38454:SF1">
    <property type="entry name" value="INTEGRAL MEMBRANE PROTEIN"/>
    <property type="match status" value="1"/>
</dbReference>
<evidence type="ECO:0000256" key="1">
    <source>
        <dbReference type="SAM" id="Phobius"/>
    </source>
</evidence>
<feature type="transmembrane region" description="Helical" evidence="1">
    <location>
        <begin position="381"/>
        <end position="399"/>
    </location>
</feature>
<keyword evidence="1" id="KW-0472">Membrane</keyword>
<evidence type="ECO:0000313" key="2">
    <source>
        <dbReference type="EMBL" id="MEQ2454081.1"/>
    </source>
</evidence>
<feature type="transmembrane region" description="Helical" evidence="1">
    <location>
        <begin position="406"/>
        <end position="424"/>
    </location>
</feature>
<organism evidence="2 3">
    <name type="scientific">Coprococcus ammoniilyticus</name>
    <dbReference type="NCBI Taxonomy" id="2981785"/>
    <lineage>
        <taxon>Bacteria</taxon>
        <taxon>Bacillati</taxon>
        <taxon>Bacillota</taxon>
        <taxon>Clostridia</taxon>
        <taxon>Lachnospirales</taxon>
        <taxon>Lachnospiraceae</taxon>
        <taxon>Coprococcus</taxon>
    </lineage>
</organism>
<gene>
    <name evidence="2" type="ORF">AAAT04_08500</name>
</gene>